<keyword evidence="1" id="KW-0175">Coiled coil</keyword>
<evidence type="ECO:0000313" key="4">
    <source>
        <dbReference type="Proteomes" id="UP000667802"/>
    </source>
</evidence>
<comment type="caution">
    <text evidence="3">The sequence shown here is derived from an EMBL/GenBank/DDBJ whole genome shotgun (WGS) entry which is preliminary data.</text>
</comment>
<gene>
    <name evidence="3" type="ORF">G7B40_003410</name>
</gene>
<sequence length="324" mass="38096">MPSVQYSHQRQQELQKYYTELTEKINHLRTKAVIEAGASVHYQLKNELKEAEKERDRVEKQLQAIENERIQTQLFQLNYKDQALLFRKFLEKRRRIGSFLVHGSPEHGQIFLLKRFLQAIPYNSTETYPIEFHLRSKALKTDITAFWRRLGREIGVENLSSPDEIAKGVIVQLQTQHIILVFHDVDCFIEEDLQTLICDFWRRLVNLAKEKLPPDNESFLLMFLVAHDDCASTWKINFANQLDSVWEPHTPIRLPMIECLSDQVLATWIDNAIDILPTTVTEEIDYTVRGILKNTKGVPERVFAEIFNLCGCNWEEEEVRWLEL</sequence>
<organism evidence="3 4">
    <name type="scientific">Aetokthonos hydrillicola Thurmond2011</name>
    <dbReference type="NCBI Taxonomy" id="2712845"/>
    <lineage>
        <taxon>Bacteria</taxon>
        <taxon>Bacillati</taxon>
        <taxon>Cyanobacteriota</taxon>
        <taxon>Cyanophyceae</taxon>
        <taxon>Nostocales</taxon>
        <taxon>Hapalosiphonaceae</taxon>
        <taxon>Aetokthonos</taxon>
    </lineage>
</organism>
<dbReference type="EMBL" id="JAALHA020000001">
    <property type="protein sequence ID" value="MDR9893631.1"/>
    <property type="molecule type" value="Genomic_DNA"/>
</dbReference>
<evidence type="ECO:0000313" key="3">
    <source>
        <dbReference type="EMBL" id="MDR9893631.1"/>
    </source>
</evidence>
<feature type="domain" description="Inactive STAND" evidence="2">
    <location>
        <begin position="74"/>
        <end position="225"/>
    </location>
</feature>
<evidence type="ECO:0000259" key="2">
    <source>
        <dbReference type="Pfam" id="PF19995"/>
    </source>
</evidence>
<protein>
    <recommendedName>
        <fullName evidence="2">Inactive STAND domain-containing protein</fullName>
    </recommendedName>
</protein>
<dbReference type="RefSeq" id="WP_208339817.1">
    <property type="nucleotide sequence ID" value="NZ_CAWQFN010000570.1"/>
</dbReference>
<dbReference type="Pfam" id="PF19995">
    <property type="entry name" value="iSTAND"/>
    <property type="match status" value="1"/>
</dbReference>
<reference evidence="4" key="1">
    <citation type="journal article" date="2021" name="Science">
        <title>Hunting the eagle killer: A cyanobacterial neurotoxin causes vacuolar myelinopathy.</title>
        <authorList>
            <person name="Breinlinger S."/>
            <person name="Phillips T.J."/>
            <person name="Haram B.N."/>
            <person name="Mares J."/>
            <person name="Martinez Yerena J.A."/>
            <person name="Hrouzek P."/>
            <person name="Sobotka R."/>
            <person name="Henderson W.M."/>
            <person name="Schmieder P."/>
            <person name="Williams S.M."/>
            <person name="Lauderdale J.D."/>
            <person name="Wilde H.D."/>
            <person name="Gerrin W."/>
            <person name="Kust A."/>
            <person name="Washington J.W."/>
            <person name="Wagner C."/>
            <person name="Geier B."/>
            <person name="Liebeke M."/>
            <person name="Enke H."/>
            <person name="Niedermeyer T.H.J."/>
            <person name="Wilde S.B."/>
        </authorList>
    </citation>
    <scope>NUCLEOTIDE SEQUENCE [LARGE SCALE GENOMIC DNA]</scope>
    <source>
        <strain evidence="4">Thurmond2011</strain>
    </source>
</reference>
<dbReference type="Proteomes" id="UP000667802">
    <property type="component" value="Unassembled WGS sequence"/>
</dbReference>
<dbReference type="InterPro" id="IPR045475">
    <property type="entry name" value="iSTAND"/>
</dbReference>
<proteinExistence type="predicted"/>
<dbReference type="AlphaFoldDB" id="A0AAP5M3C4"/>
<keyword evidence="4" id="KW-1185">Reference proteome</keyword>
<name>A0AAP5M3C4_9CYAN</name>
<feature type="coiled-coil region" evidence="1">
    <location>
        <begin position="11"/>
        <end position="71"/>
    </location>
</feature>
<accession>A0AAP5M3C4</accession>
<evidence type="ECO:0000256" key="1">
    <source>
        <dbReference type="SAM" id="Coils"/>
    </source>
</evidence>